<protein>
    <submittedName>
        <fullName evidence="2">Uncharacterized protein</fullName>
    </submittedName>
</protein>
<evidence type="ECO:0000313" key="2">
    <source>
        <dbReference type="EMBL" id="MFC4353235.1"/>
    </source>
</evidence>
<comment type="caution">
    <text evidence="2">The sequence shown here is derived from an EMBL/GenBank/DDBJ whole genome shotgun (WGS) entry which is preliminary data.</text>
</comment>
<proteinExistence type="predicted"/>
<evidence type="ECO:0000256" key="1">
    <source>
        <dbReference type="SAM" id="MobiDB-lite"/>
    </source>
</evidence>
<organism evidence="2 3">
    <name type="scientific">Fodinicurvata halophila</name>
    <dbReference type="NCBI Taxonomy" id="1419723"/>
    <lineage>
        <taxon>Bacteria</taxon>
        <taxon>Pseudomonadati</taxon>
        <taxon>Pseudomonadota</taxon>
        <taxon>Alphaproteobacteria</taxon>
        <taxon>Rhodospirillales</taxon>
        <taxon>Rhodovibrionaceae</taxon>
        <taxon>Fodinicurvata</taxon>
    </lineage>
</organism>
<gene>
    <name evidence="2" type="ORF">ACFOW6_16930</name>
</gene>
<sequence length="125" mass="14123">MTSEVKRNCVMATECGKEVWSANREPMAKNRIRDAADGASAKATVPNRKRDIRRQACRSTSLTDFNCFDRPVRPHLTVGVAGGDLSSPPTGRLHSWQTHNKKRRPEGPPFFYTVLMPYLRITYST</sequence>
<reference evidence="3" key="1">
    <citation type="journal article" date="2019" name="Int. J. Syst. Evol. Microbiol.">
        <title>The Global Catalogue of Microorganisms (GCM) 10K type strain sequencing project: providing services to taxonomists for standard genome sequencing and annotation.</title>
        <authorList>
            <consortium name="The Broad Institute Genomics Platform"/>
            <consortium name="The Broad Institute Genome Sequencing Center for Infectious Disease"/>
            <person name="Wu L."/>
            <person name="Ma J."/>
        </authorList>
    </citation>
    <scope>NUCLEOTIDE SEQUENCE [LARGE SCALE GENOMIC DNA]</scope>
    <source>
        <strain evidence="3">CECT 8472</strain>
    </source>
</reference>
<feature type="region of interest" description="Disordered" evidence="1">
    <location>
        <begin position="79"/>
        <end position="107"/>
    </location>
</feature>
<evidence type="ECO:0000313" key="3">
    <source>
        <dbReference type="Proteomes" id="UP001595799"/>
    </source>
</evidence>
<dbReference type="EMBL" id="JBHSCW010000011">
    <property type="protein sequence ID" value="MFC4353235.1"/>
    <property type="molecule type" value="Genomic_DNA"/>
</dbReference>
<dbReference type="RefSeq" id="WP_382423610.1">
    <property type="nucleotide sequence ID" value="NZ_JBHSCW010000011.1"/>
</dbReference>
<dbReference type="Proteomes" id="UP001595799">
    <property type="component" value="Unassembled WGS sequence"/>
</dbReference>
<accession>A0ABV8UQQ7</accession>
<name>A0ABV8UQQ7_9PROT</name>
<keyword evidence="3" id="KW-1185">Reference proteome</keyword>